<keyword evidence="3" id="KW-0489">Methyltransferase</keyword>
<dbReference type="AlphaFoldDB" id="A0A0P1GAV6"/>
<reference evidence="3 5" key="2">
    <citation type="submission" date="2015-09" db="EMBL/GenBank/DDBJ databases">
        <authorList>
            <consortium name="Swine Surveillance"/>
        </authorList>
    </citation>
    <scope>NUCLEOTIDE SEQUENCE [LARGE SCALE GENOMIC DNA]</scope>
    <source>
        <strain evidence="3 5">5120</strain>
    </source>
</reference>
<dbReference type="Pfam" id="PF05050">
    <property type="entry name" value="Methyltransf_21"/>
    <property type="match status" value="1"/>
</dbReference>
<sequence length="236" mass="25993">MALDFQRNIAMNEYGFYCVPESYIGRNIVDHLLAGNVYEPQTLKMLQHHLGTGDIVTGGAFIGDFLPALHRWLDPTARIHTFEPVPTSFAAAEETIRLNGLNQVTLSNVAVGAEPGSLTMMVTRPNGRPIAAGERIVEGAEADGGRYIDVDIMTLDTLVPKSRRISILHLDVEGFERPALQGAERILTSSQPLVVLEGQKRWLKNDFERTLNKLAPKAQYQAAGSMEGNTFYLPTS</sequence>
<keyword evidence="4" id="KW-1185">Reference proteome</keyword>
<proteinExistence type="predicted"/>
<protein>
    <submittedName>
        <fullName evidence="3">Methyltransferase, FkbM family</fullName>
    </submittedName>
</protein>
<accession>A0A0P1GAV6</accession>
<gene>
    <name evidence="2" type="ORF">TL5118_03541</name>
    <name evidence="3" type="ORF">TL5120_02781</name>
</gene>
<reference evidence="2 4" key="1">
    <citation type="submission" date="2015-09" db="EMBL/GenBank/DDBJ databases">
        <authorList>
            <person name="Rodrigo-Torres L."/>
            <person name="Arahal D.R."/>
        </authorList>
    </citation>
    <scope>NUCLEOTIDE SEQUENCE [LARGE SCALE GENOMIC DNA]</scope>
    <source>
        <strain evidence="2 4">CECT 5118</strain>
    </source>
</reference>
<evidence type="ECO:0000313" key="2">
    <source>
        <dbReference type="EMBL" id="CUH69576.1"/>
    </source>
</evidence>
<dbReference type="OrthoDB" id="9812600at2"/>
<dbReference type="InterPro" id="IPR006342">
    <property type="entry name" value="FkbM_mtfrase"/>
</dbReference>
<evidence type="ECO:0000313" key="4">
    <source>
        <dbReference type="Proteomes" id="UP000051086"/>
    </source>
</evidence>
<dbReference type="EMBL" id="CYSC01000035">
    <property type="protein sequence ID" value="CUH72979.1"/>
    <property type="molecule type" value="Genomic_DNA"/>
</dbReference>
<evidence type="ECO:0000313" key="3">
    <source>
        <dbReference type="EMBL" id="CUH72979.1"/>
    </source>
</evidence>
<dbReference type="RefSeq" id="WP_058244139.1">
    <property type="nucleotide sequence ID" value="NZ_CYSB01000040.1"/>
</dbReference>
<dbReference type="PANTHER" id="PTHR34203">
    <property type="entry name" value="METHYLTRANSFERASE, FKBM FAMILY PROTEIN"/>
    <property type="match status" value="1"/>
</dbReference>
<dbReference type="InterPro" id="IPR029063">
    <property type="entry name" value="SAM-dependent_MTases_sf"/>
</dbReference>
<dbReference type="Proteomes" id="UP000051887">
    <property type="component" value="Unassembled WGS sequence"/>
</dbReference>
<organism evidence="3 5">
    <name type="scientific">Thalassovita autumnalis</name>
    <dbReference type="NCBI Taxonomy" id="2072972"/>
    <lineage>
        <taxon>Bacteria</taxon>
        <taxon>Pseudomonadati</taxon>
        <taxon>Pseudomonadota</taxon>
        <taxon>Alphaproteobacteria</taxon>
        <taxon>Rhodobacterales</taxon>
        <taxon>Roseobacteraceae</taxon>
        <taxon>Thalassovita</taxon>
    </lineage>
</organism>
<evidence type="ECO:0000313" key="5">
    <source>
        <dbReference type="Proteomes" id="UP000051887"/>
    </source>
</evidence>
<dbReference type="InterPro" id="IPR052514">
    <property type="entry name" value="SAM-dependent_MTase"/>
</dbReference>
<dbReference type="NCBIfam" id="TIGR01444">
    <property type="entry name" value="fkbM_fam"/>
    <property type="match status" value="1"/>
</dbReference>
<dbReference type="EMBL" id="CYSB01000040">
    <property type="protein sequence ID" value="CUH69576.1"/>
    <property type="molecule type" value="Genomic_DNA"/>
</dbReference>
<dbReference type="Proteomes" id="UP000051086">
    <property type="component" value="Unassembled WGS sequence"/>
</dbReference>
<dbReference type="GO" id="GO:0008168">
    <property type="term" value="F:methyltransferase activity"/>
    <property type="evidence" value="ECO:0007669"/>
    <property type="project" value="UniProtKB-KW"/>
</dbReference>
<dbReference type="Gene3D" id="3.40.50.150">
    <property type="entry name" value="Vaccinia Virus protein VP39"/>
    <property type="match status" value="1"/>
</dbReference>
<feature type="domain" description="Methyltransferase FkbM" evidence="1">
    <location>
        <begin position="59"/>
        <end position="214"/>
    </location>
</feature>
<dbReference type="SUPFAM" id="SSF53335">
    <property type="entry name" value="S-adenosyl-L-methionine-dependent methyltransferases"/>
    <property type="match status" value="1"/>
</dbReference>
<dbReference type="GO" id="GO:0032259">
    <property type="term" value="P:methylation"/>
    <property type="evidence" value="ECO:0007669"/>
    <property type="project" value="UniProtKB-KW"/>
</dbReference>
<name>A0A0P1GAV6_9RHOB</name>
<dbReference type="PANTHER" id="PTHR34203:SF15">
    <property type="entry name" value="SLL1173 PROTEIN"/>
    <property type="match status" value="1"/>
</dbReference>
<keyword evidence="3" id="KW-0808">Transferase</keyword>
<evidence type="ECO:0000259" key="1">
    <source>
        <dbReference type="Pfam" id="PF05050"/>
    </source>
</evidence>